<keyword evidence="1" id="KW-1133">Transmembrane helix</keyword>
<feature type="transmembrane region" description="Helical" evidence="1">
    <location>
        <begin position="194"/>
        <end position="211"/>
    </location>
</feature>
<organism evidence="2 3">
    <name type="scientific">Cronartium quercuum f. sp. fusiforme G11</name>
    <dbReference type="NCBI Taxonomy" id="708437"/>
    <lineage>
        <taxon>Eukaryota</taxon>
        <taxon>Fungi</taxon>
        <taxon>Dikarya</taxon>
        <taxon>Basidiomycota</taxon>
        <taxon>Pucciniomycotina</taxon>
        <taxon>Pucciniomycetes</taxon>
        <taxon>Pucciniales</taxon>
        <taxon>Coleosporiaceae</taxon>
        <taxon>Cronartium</taxon>
    </lineage>
</organism>
<evidence type="ECO:0000313" key="2">
    <source>
        <dbReference type="EMBL" id="KAG0149504.1"/>
    </source>
</evidence>
<dbReference type="InterPro" id="IPR009305">
    <property type="entry name" value="Mpo1-like"/>
</dbReference>
<keyword evidence="3" id="KW-1185">Reference proteome</keyword>
<keyword evidence="1" id="KW-0472">Membrane</keyword>
<feature type="transmembrane region" description="Helical" evidence="1">
    <location>
        <begin position="108"/>
        <end position="133"/>
    </location>
</feature>
<dbReference type="OrthoDB" id="2124888at2759"/>
<evidence type="ECO:0000256" key="1">
    <source>
        <dbReference type="SAM" id="Phobius"/>
    </source>
</evidence>
<gene>
    <name evidence="2" type="ORF">CROQUDRAFT_59278</name>
</gene>
<dbReference type="GO" id="GO:0005783">
    <property type="term" value="C:endoplasmic reticulum"/>
    <property type="evidence" value="ECO:0007669"/>
    <property type="project" value="TreeGrafter"/>
</dbReference>
<proteinExistence type="predicted"/>
<evidence type="ECO:0008006" key="4">
    <source>
        <dbReference type="Google" id="ProtNLM"/>
    </source>
</evidence>
<sequence>MSSSDSAAGLKKASDSTNQPTKTSFPLFDLEHQFAFYGSYHVNPVNVAIHIICVPTIFFTALILSHYFSFFASTVLSVQPITIPQWLLNTGLYGSESTYELNLATLTALGYATYFIILDPIAGSLYAPLLLSFGQWSNQLYALKTIALPGSNDLMSVYSLALGIFIAGWIAQFIGHGKFEGRAPALIDNLLQSIVLAVFFVFIEVLFKFGYRKSLQVRLKNRIGKAVLEFRRSKALSTTTTLS</sequence>
<keyword evidence="1" id="KW-0812">Transmembrane</keyword>
<reference evidence="2" key="1">
    <citation type="submission" date="2013-11" db="EMBL/GenBank/DDBJ databases">
        <title>Genome sequence of the fusiform rust pathogen reveals effectors for host alternation and coevolution with pine.</title>
        <authorList>
            <consortium name="DOE Joint Genome Institute"/>
            <person name="Smith K."/>
            <person name="Pendleton A."/>
            <person name="Kubisiak T."/>
            <person name="Anderson C."/>
            <person name="Salamov A."/>
            <person name="Aerts A."/>
            <person name="Riley R."/>
            <person name="Clum A."/>
            <person name="Lindquist E."/>
            <person name="Ence D."/>
            <person name="Campbell M."/>
            <person name="Kronenberg Z."/>
            <person name="Feau N."/>
            <person name="Dhillon B."/>
            <person name="Hamelin R."/>
            <person name="Burleigh J."/>
            <person name="Smith J."/>
            <person name="Yandell M."/>
            <person name="Nelson C."/>
            <person name="Grigoriev I."/>
            <person name="Davis J."/>
        </authorList>
    </citation>
    <scope>NUCLEOTIDE SEQUENCE</scope>
    <source>
        <strain evidence="2">G11</strain>
    </source>
</reference>
<dbReference type="Pfam" id="PF06127">
    <property type="entry name" value="Mpo1-like"/>
    <property type="match status" value="1"/>
</dbReference>
<dbReference type="GO" id="GO:0046521">
    <property type="term" value="P:sphingoid catabolic process"/>
    <property type="evidence" value="ECO:0007669"/>
    <property type="project" value="TreeGrafter"/>
</dbReference>
<name>A0A9P6NP53_9BASI</name>
<feature type="transmembrane region" description="Helical" evidence="1">
    <location>
        <begin position="47"/>
        <end position="64"/>
    </location>
</feature>
<dbReference type="Proteomes" id="UP000886653">
    <property type="component" value="Unassembled WGS sequence"/>
</dbReference>
<comment type="caution">
    <text evidence="2">The sequence shown here is derived from an EMBL/GenBank/DDBJ whole genome shotgun (WGS) entry which is preliminary data.</text>
</comment>
<dbReference type="PANTHER" id="PTHR28026">
    <property type="entry name" value="DUF962 DOMAIN PROTEIN (AFU_ORTHOLOGUE AFUA_8G05310)"/>
    <property type="match status" value="1"/>
</dbReference>
<evidence type="ECO:0000313" key="3">
    <source>
        <dbReference type="Proteomes" id="UP000886653"/>
    </source>
</evidence>
<protein>
    <recommendedName>
        <fullName evidence="4">DUF962 domain-containing protein</fullName>
    </recommendedName>
</protein>
<dbReference type="AlphaFoldDB" id="A0A9P6NP53"/>
<accession>A0A9P6NP53</accession>
<dbReference type="GO" id="GO:0016020">
    <property type="term" value="C:membrane"/>
    <property type="evidence" value="ECO:0007669"/>
    <property type="project" value="GOC"/>
</dbReference>
<dbReference type="EMBL" id="MU167227">
    <property type="protein sequence ID" value="KAG0149504.1"/>
    <property type="molecule type" value="Genomic_DNA"/>
</dbReference>
<feature type="transmembrane region" description="Helical" evidence="1">
    <location>
        <begin position="154"/>
        <end position="174"/>
    </location>
</feature>
<dbReference type="PANTHER" id="PTHR28026:SF9">
    <property type="entry name" value="2-HYDROXY-PALMITIC ACID DIOXYGENASE MPO1"/>
    <property type="match status" value="1"/>
</dbReference>